<accession>A0A1X0NDK1</accession>
<dbReference type="EMBL" id="NBCO01000134">
    <property type="protein sequence ID" value="ORC81008.1"/>
    <property type="molecule type" value="Genomic_DNA"/>
</dbReference>
<reference evidence="2 3" key="1">
    <citation type="submission" date="2017-03" db="EMBL/GenBank/DDBJ databases">
        <title>An alternative strategy for trypanosome survival in the mammalian bloodstream revealed through genome and transcriptome analysis of the ubiquitous bovine parasite Trypanosoma (Megatrypanum) theileri.</title>
        <authorList>
            <person name="Kelly S."/>
            <person name="Ivens A."/>
            <person name="Mott A."/>
            <person name="O'Neill E."/>
            <person name="Emms D."/>
            <person name="Macleod O."/>
            <person name="Voorheis P."/>
            <person name="Matthews J."/>
            <person name="Matthews K."/>
            <person name="Carrington M."/>
        </authorList>
    </citation>
    <scope>NUCLEOTIDE SEQUENCE [LARGE SCALE GENOMIC DNA]</scope>
    <source>
        <strain evidence="2">Edinburgh</strain>
    </source>
</reference>
<dbReference type="VEuPathDB" id="TriTrypDB:TM35_001341000"/>
<proteinExistence type="predicted"/>
<gene>
    <name evidence="2" type="ORF">TM35_001341000</name>
</gene>
<feature type="transmembrane region" description="Helical" evidence="1">
    <location>
        <begin position="58"/>
        <end position="79"/>
    </location>
</feature>
<name>A0A1X0NDK1_9TRYP</name>
<evidence type="ECO:0000313" key="2">
    <source>
        <dbReference type="EMBL" id="ORC81008.1"/>
    </source>
</evidence>
<organism evidence="2 3">
    <name type="scientific">Trypanosoma theileri</name>
    <dbReference type="NCBI Taxonomy" id="67003"/>
    <lineage>
        <taxon>Eukaryota</taxon>
        <taxon>Discoba</taxon>
        <taxon>Euglenozoa</taxon>
        <taxon>Kinetoplastea</taxon>
        <taxon>Metakinetoplastina</taxon>
        <taxon>Trypanosomatida</taxon>
        <taxon>Trypanosomatidae</taxon>
        <taxon>Trypanosoma</taxon>
    </lineage>
</organism>
<keyword evidence="1" id="KW-0812">Transmembrane</keyword>
<keyword evidence="1" id="KW-1133">Transmembrane helix</keyword>
<dbReference type="Proteomes" id="UP000192257">
    <property type="component" value="Unassembled WGS sequence"/>
</dbReference>
<dbReference type="RefSeq" id="XP_028876841.1">
    <property type="nucleotide sequence ID" value="XM_029031861.1"/>
</dbReference>
<keyword evidence="1" id="KW-0472">Membrane</keyword>
<feature type="transmembrane region" description="Helical" evidence="1">
    <location>
        <begin position="7"/>
        <end position="38"/>
    </location>
</feature>
<dbReference type="AlphaFoldDB" id="A0A1X0NDK1"/>
<dbReference type="GeneID" id="39991641"/>
<comment type="caution">
    <text evidence="2">The sequence shown here is derived from an EMBL/GenBank/DDBJ whole genome shotgun (WGS) entry which is preliminary data.</text>
</comment>
<evidence type="ECO:0000313" key="3">
    <source>
        <dbReference type="Proteomes" id="UP000192257"/>
    </source>
</evidence>
<sequence length="135" mass="16320">MFMLRSLCFSVVVSMLMFFVVLFFICVAVFPLFYFFVFPNSLKECKSKNRWVDGGTERGFILMGVYTAVMWNNIWNWGIAIKRQQNKKYTGQPNGVWNYNNNEMGQLFKEEEKRSMLDWRIAFHIRIYLFWRICM</sequence>
<keyword evidence="3" id="KW-1185">Reference proteome</keyword>
<evidence type="ECO:0000256" key="1">
    <source>
        <dbReference type="SAM" id="Phobius"/>
    </source>
</evidence>
<protein>
    <submittedName>
        <fullName evidence="2">Uncharacterized protein</fullName>
    </submittedName>
</protein>